<sequence length="88" mass="9691">MNNGIPQKYQGVMRDLLQNLKGTGKRIELITEKGACTMQANKSSDSFVIEIVDDSEVIEVDDIGSTEELRVTVQDAVRETMNSATGRT</sequence>
<dbReference type="AlphaFoldDB" id="A0A517I9S7"/>
<protein>
    <submittedName>
        <fullName evidence="1">Uncharacterized protein</fullName>
    </submittedName>
</protein>
<evidence type="ECO:0000313" key="1">
    <source>
        <dbReference type="EMBL" id="QDS35646.1"/>
    </source>
</evidence>
<evidence type="ECO:0000313" key="2">
    <source>
        <dbReference type="Proteomes" id="UP000317713"/>
    </source>
</evidence>
<proteinExistence type="predicted"/>
<name>A0A517I9S7_BREBE</name>
<gene>
    <name evidence="1" type="ORF">FPS98_17430</name>
</gene>
<dbReference type="RefSeq" id="WP_144617261.1">
    <property type="nucleotide sequence ID" value="NZ_CP042161.1"/>
</dbReference>
<dbReference type="Proteomes" id="UP000317713">
    <property type="component" value="Chromosome"/>
</dbReference>
<organism evidence="1 2">
    <name type="scientific">Brevibacillus brevis</name>
    <name type="common">Bacillus brevis</name>
    <dbReference type="NCBI Taxonomy" id="1393"/>
    <lineage>
        <taxon>Bacteria</taxon>
        <taxon>Bacillati</taxon>
        <taxon>Bacillota</taxon>
        <taxon>Bacilli</taxon>
        <taxon>Bacillales</taxon>
        <taxon>Paenibacillaceae</taxon>
        <taxon>Brevibacillus</taxon>
    </lineage>
</organism>
<dbReference type="EMBL" id="CP042161">
    <property type="protein sequence ID" value="QDS35646.1"/>
    <property type="molecule type" value="Genomic_DNA"/>
</dbReference>
<accession>A0A517I9S7</accession>
<reference evidence="1 2" key="1">
    <citation type="submission" date="2019-07" db="EMBL/GenBank/DDBJ databases">
        <title>Characterization of Brevibacillus brevis HK544, as a potential biocontrol agent.</title>
        <authorList>
            <person name="Kim H."/>
        </authorList>
    </citation>
    <scope>NUCLEOTIDE SEQUENCE [LARGE SCALE GENOMIC DNA]</scope>
    <source>
        <strain evidence="1 2">HK544</strain>
    </source>
</reference>